<dbReference type="STRING" id="38301.NX84_06090"/>
<organism evidence="2 3">
    <name type="scientific">Corynebacterium minutissimum</name>
    <dbReference type="NCBI Taxonomy" id="38301"/>
    <lineage>
        <taxon>Bacteria</taxon>
        <taxon>Bacillati</taxon>
        <taxon>Actinomycetota</taxon>
        <taxon>Actinomycetes</taxon>
        <taxon>Mycobacteriales</taxon>
        <taxon>Corynebacteriaceae</taxon>
        <taxon>Corynebacterium</taxon>
    </lineage>
</organism>
<dbReference type="AlphaFoldDB" id="A0A2X4UQ56"/>
<keyword evidence="2" id="KW-0449">Lipoprotein</keyword>
<feature type="domain" description="GmrSD restriction endonucleases C-terminal" evidence="1">
    <location>
        <begin position="77"/>
        <end position="148"/>
    </location>
</feature>
<dbReference type="KEGG" id="cmin:NCTC10288_01512"/>
<evidence type="ECO:0000313" key="3">
    <source>
        <dbReference type="Proteomes" id="UP000249264"/>
    </source>
</evidence>
<dbReference type="InterPro" id="IPR011089">
    <property type="entry name" value="GmrSD_C"/>
</dbReference>
<name>A0A2X4UQ56_9CORY</name>
<sequence length="182" mass="20392">MVMDLRTAYFGLLSLATLTYAGYHFFPGPNLGVATVPARVSTPGYERADFGGWLPGTREAIKDTQTINGILYDPYSRGPAPDRVEVDHVFPLSAAWDLGASTWTREHKLAFANDPLNLVATARTLNQAKSDSLPGDWLPPADRCDYSRRLAAVARKYELPLPARDYEAMRHQCRFDFITDRR</sequence>
<dbReference type="EMBL" id="LS483460">
    <property type="protein sequence ID" value="SQI00204.1"/>
    <property type="molecule type" value="Genomic_DNA"/>
</dbReference>
<accession>A0A2X4UQ56</accession>
<evidence type="ECO:0000313" key="2">
    <source>
        <dbReference type="EMBL" id="SQI00204.1"/>
    </source>
</evidence>
<evidence type="ECO:0000259" key="1">
    <source>
        <dbReference type="Pfam" id="PF07510"/>
    </source>
</evidence>
<proteinExistence type="predicted"/>
<reference evidence="2 3" key="1">
    <citation type="submission" date="2018-06" db="EMBL/GenBank/DDBJ databases">
        <authorList>
            <consortium name="Pathogen Informatics"/>
            <person name="Doyle S."/>
        </authorList>
    </citation>
    <scope>NUCLEOTIDE SEQUENCE [LARGE SCALE GENOMIC DNA]</scope>
    <source>
        <strain evidence="2 3">NCTC10288</strain>
    </source>
</reference>
<protein>
    <submittedName>
        <fullName evidence="2">Putative secreted lipoprotein</fullName>
    </submittedName>
</protein>
<dbReference type="Pfam" id="PF07510">
    <property type="entry name" value="GmrSD_C"/>
    <property type="match status" value="1"/>
</dbReference>
<gene>
    <name evidence="2" type="ORF">NCTC10288_01512</name>
</gene>
<dbReference type="Proteomes" id="UP000249264">
    <property type="component" value="Chromosome 1"/>
</dbReference>